<dbReference type="RefSeq" id="WP_142766351.1">
    <property type="nucleotide sequence ID" value="NZ_CP041356.1"/>
</dbReference>
<evidence type="ECO:0000313" key="1">
    <source>
        <dbReference type="EMBL" id="QDK70767.1"/>
    </source>
</evidence>
<dbReference type="Proteomes" id="UP000315128">
    <property type="component" value="Chromosome"/>
</dbReference>
<gene>
    <name evidence="1" type="ORF">FLP15_05850</name>
</gene>
<protein>
    <submittedName>
        <fullName evidence="1">Uncharacterized protein</fullName>
    </submittedName>
</protein>
<organism evidence="1 2">
    <name type="scientific">Lactococcus protaetiae</name>
    <dbReference type="NCBI Taxonomy" id="2592653"/>
    <lineage>
        <taxon>Bacteria</taxon>
        <taxon>Bacillati</taxon>
        <taxon>Bacillota</taxon>
        <taxon>Bacilli</taxon>
        <taxon>Lactobacillales</taxon>
        <taxon>Streptococcaceae</taxon>
        <taxon>Lactococcus</taxon>
    </lineage>
</organism>
<accession>A0A514Z8C8</accession>
<dbReference type="KEGG" id="lack:FLP15_05850"/>
<name>A0A514Z8C8_9LACT</name>
<reference evidence="1 2" key="1">
    <citation type="submission" date="2019-07" db="EMBL/GenBank/DDBJ databases">
        <title>Genome sequencing of KACC 19320.</title>
        <authorList>
            <person name="Heo J."/>
            <person name="Kim S.-J."/>
            <person name="Kim J.-S."/>
            <person name="Hong S.-B."/>
            <person name="Kwon S.-W."/>
        </authorList>
    </citation>
    <scope>NUCLEOTIDE SEQUENCE [LARGE SCALE GENOMIC DNA]</scope>
    <source>
        <strain evidence="1 2">KACC 19320</strain>
    </source>
</reference>
<dbReference type="AlphaFoldDB" id="A0A514Z8C8"/>
<dbReference type="EMBL" id="CP041356">
    <property type="protein sequence ID" value="QDK70767.1"/>
    <property type="molecule type" value="Genomic_DNA"/>
</dbReference>
<evidence type="ECO:0000313" key="2">
    <source>
        <dbReference type="Proteomes" id="UP000315128"/>
    </source>
</evidence>
<keyword evidence="2" id="KW-1185">Reference proteome</keyword>
<dbReference type="OrthoDB" id="2242636at2"/>
<sequence>MLELSDFKAQEKASERRMQEKYLRFDYRLREIEQELMLRPFAKLSEVMVWAENLKKYIGKIHLMQQESIQFSKEDWGKLVQSMMGYIREDNDSISIFSEYVLFLVYLEKRYKQRLYVFGNYLDNSVRYIKGYAEDMESQGFSLTGILAEVQSLNEMNWLSILNY</sequence>
<proteinExistence type="predicted"/>